<evidence type="ECO:0000313" key="2">
    <source>
        <dbReference type="Proteomes" id="UP000095751"/>
    </source>
</evidence>
<sequence length="256" mass="28095">MSVLQPGSAPYLLDGMYQSVLGEMSYPSSIKTCDDLSIGSYFFININAWPTVIDVGYGTKANNTHHGEIILFGFEDIPGGIDLFLTDKPWSTLTNKFINEDVVGEGILKLTTPLPVGIPAGIPFGIGNGLDNDWNWIDYKVNGMNNMNTTNTTNTTSTTNNSYYFDLGYDGDQIFLYCIDSNGNDRPLTGISYNGPFISTTTSNFIEFGTNTSSAPDYLLNNTINNNNTGTLVMPSSTTYLNWQYIGPMTGNSRYN</sequence>
<dbReference type="KEGG" id="fcy:FRACYDRAFT_236371"/>
<keyword evidence="2" id="KW-1185">Reference proteome</keyword>
<dbReference type="AlphaFoldDB" id="A0A1E7FQ72"/>
<organism evidence="1 2">
    <name type="scientific">Fragilariopsis cylindrus CCMP1102</name>
    <dbReference type="NCBI Taxonomy" id="635003"/>
    <lineage>
        <taxon>Eukaryota</taxon>
        <taxon>Sar</taxon>
        <taxon>Stramenopiles</taxon>
        <taxon>Ochrophyta</taxon>
        <taxon>Bacillariophyta</taxon>
        <taxon>Bacillariophyceae</taxon>
        <taxon>Bacillariophycidae</taxon>
        <taxon>Bacillariales</taxon>
        <taxon>Bacillariaceae</taxon>
        <taxon>Fragilariopsis</taxon>
    </lineage>
</organism>
<reference evidence="1 2" key="1">
    <citation type="submission" date="2016-09" db="EMBL/GenBank/DDBJ databases">
        <title>Extensive genetic diversity and differential bi-allelic expression allows diatom success in the polar Southern Ocean.</title>
        <authorList>
            <consortium name="DOE Joint Genome Institute"/>
            <person name="Mock T."/>
            <person name="Otillar R.P."/>
            <person name="Strauss J."/>
            <person name="Dupont C."/>
            <person name="Frickenhaus S."/>
            <person name="Maumus F."/>
            <person name="Mcmullan M."/>
            <person name="Sanges R."/>
            <person name="Schmutz J."/>
            <person name="Toseland A."/>
            <person name="Valas R."/>
            <person name="Veluchamy A."/>
            <person name="Ward B.J."/>
            <person name="Allen A."/>
            <person name="Barry K."/>
            <person name="Falciatore A."/>
            <person name="Ferrante M."/>
            <person name="Fortunato A.E."/>
            <person name="Gloeckner G."/>
            <person name="Gruber A."/>
            <person name="Hipkin R."/>
            <person name="Janech M."/>
            <person name="Kroth P."/>
            <person name="Leese F."/>
            <person name="Lindquist E."/>
            <person name="Lyon B.R."/>
            <person name="Martin J."/>
            <person name="Mayer C."/>
            <person name="Parker M."/>
            <person name="Quesneville H."/>
            <person name="Raymond J."/>
            <person name="Uhlig C."/>
            <person name="Valentin K.U."/>
            <person name="Worden A.Z."/>
            <person name="Armbrust E.V."/>
            <person name="Bowler C."/>
            <person name="Green B."/>
            <person name="Moulton V."/>
            <person name="Van Oosterhout C."/>
            <person name="Grigoriev I."/>
        </authorList>
    </citation>
    <scope>NUCLEOTIDE SEQUENCE [LARGE SCALE GENOMIC DNA]</scope>
    <source>
        <strain evidence="1 2">CCMP1102</strain>
    </source>
</reference>
<evidence type="ECO:0000313" key="1">
    <source>
        <dbReference type="EMBL" id="OEU20296.1"/>
    </source>
</evidence>
<dbReference type="Proteomes" id="UP000095751">
    <property type="component" value="Unassembled WGS sequence"/>
</dbReference>
<dbReference type="OrthoDB" id="54297at2759"/>
<accession>A0A1E7FQ72</accession>
<protein>
    <submittedName>
        <fullName evidence="1">Uncharacterized protein</fullName>
    </submittedName>
</protein>
<gene>
    <name evidence="1" type="ORF">FRACYDRAFT_236371</name>
</gene>
<proteinExistence type="predicted"/>
<name>A0A1E7FQ72_9STRA</name>
<dbReference type="EMBL" id="KV784355">
    <property type="protein sequence ID" value="OEU20296.1"/>
    <property type="molecule type" value="Genomic_DNA"/>
</dbReference>
<dbReference type="InParanoid" id="A0A1E7FQ72"/>